<name>A0A2Z2KH54_9BACL</name>
<dbReference type="Gene3D" id="3.40.630.30">
    <property type="match status" value="1"/>
</dbReference>
<dbReference type="InterPro" id="IPR016181">
    <property type="entry name" value="Acyl_CoA_acyltransferase"/>
</dbReference>
<dbReference type="OrthoDB" id="9786032at2"/>
<dbReference type="EMBL" id="CP021780">
    <property type="protein sequence ID" value="ASA21499.1"/>
    <property type="molecule type" value="Genomic_DNA"/>
</dbReference>
<dbReference type="CDD" id="cd04301">
    <property type="entry name" value="NAT_SF"/>
    <property type="match status" value="1"/>
</dbReference>
<dbReference type="KEGG" id="pdh:B9T62_12340"/>
<dbReference type="AlphaFoldDB" id="A0A2Z2KH54"/>
<dbReference type="PROSITE" id="PS51186">
    <property type="entry name" value="GNAT"/>
    <property type="match status" value="1"/>
</dbReference>
<keyword evidence="3" id="KW-1185">Reference proteome</keyword>
<protein>
    <submittedName>
        <fullName evidence="2">GNAT family acetyltransferase</fullName>
    </submittedName>
</protein>
<dbReference type="Pfam" id="PF00583">
    <property type="entry name" value="Acetyltransf_1"/>
    <property type="match status" value="1"/>
</dbReference>
<evidence type="ECO:0000259" key="1">
    <source>
        <dbReference type="PROSITE" id="PS51186"/>
    </source>
</evidence>
<organism evidence="2 3">
    <name type="scientific">Paenibacillus donghaensis</name>
    <dbReference type="NCBI Taxonomy" id="414771"/>
    <lineage>
        <taxon>Bacteria</taxon>
        <taxon>Bacillati</taxon>
        <taxon>Bacillota</taxon>
        <taxon>Bacilli</taxon>
        <taxon>Bacillales</taxon>
        <taxon>Paenibacillaceae</taxon>
        <taxon>Paenibacillus</taxon>
    </lineage>
</organism>
<keyword evidence="2" id="KW-0808">Transferase</keyword>
<feature type="domain" description="N-acetyltransferase" evidence="1">
    <location>
        <begin position="1"/>
        <end position="100"/>
    </location>
</feature>
<dbReference type="Proteomes" id="UP000249890">
    <property type="component" value="Chromosome"/>
</dbReference>
<evidence type="ECO:0000313" key="2">
    <source>
        <dbReference type="EMBL" id="ASA21499.1"/>
    </source>
</evidence>
<proteinExistence type="predicted"/>
<evidence type="ECO:0000313" key="3">
    <source>
        <dbReference type="Proteomes" id="UP000249890"/>
    </source>
</evidence>
<dbReference type="SUPFAM" id="SSF55729">
    <property type="entry name" value="Acyl-CoA N-acyltransferases (Nat)"/>
    <property type="match status" value="1"/>
</dbReference>
<gene>
    <name evidence="2" type="ORF">B9T62_12340</name>
</gene>
<reference evidence="2 3" key="1">
    <citation type="submission" date="2017-06" db="EMBL/GenBank/DDBJ databases">
        <title>Complete genome sequence of Paenibacillus donghaensis KCTC 13049T isolated from East Sea sediment, South Korea.</title>
        <authorList>
            <person name="Jung B.K."/>
            <person name="Hong S.-J."/>
            <person name="Shin J.-H."/>
        </authorList>
    </citation>
    <scope>NUCLEOTIDE SEQUENCE [LARGE SCALE GENOMIC DNA]</scope>
    <source>
        <strain evidence="2 3">KCTC 13049</strain>
    </source>
</reference>
<dbReference type="InterPro" id="IPR000182">
    <property type="entry name" value="GNAT_dom"/>
</dbReference>
<sequence>MMQHGHYFKIILDDLIAGGAIIFVDQHKVHNVGRIYLDPGVHNQGYGTRAMRAIEQQFPDSRHWWLDTPAWSVRNHHFYKKCGYTQTKVADGQFIFEKTL</sequence>
<accession>A0A2Z2KH54</accession>
<dbReference type="GO" id="GO:0016747">
    <property type="term" value="F:acyltransferase activity, transferring groups other than amino-acyl groups"/>
    <property type="evidence" value="ECO:0007669"/>
    <property type="project" value="InterPro"/>
</dbReference>